<evidence type="ECO:0000256" key="1">
    <source>
        <dbReference type="SAM" id="MobiDB-lite"/>
    </source>
</evidence>
<feature type="transmembrane region" description="Helical" evidence="2">
    <location>
        <begin position="68"/>
        <end position="92"/>
    </location>
</feature>
<dbReference type="EMBL" id="JAUJWU010000003">
    <property type="protein sequence ID" value="MDN7246301.1"/>
    <property type="molecule type" value="Genomic_DNA"/>
</dbReference>
<reference evidence="3 4" key="1">
    <citation type="submission" date="2023-07" db="EMBL/GenBank/DDBJ databases">
        <title>Novel species in genus Planococcus.</title>
        <authorList>
            <person name="Ning S."/>
        </authorList>
    </citation>
    <scope>NUCLEOTIDE SEQUENCE [LARGE SCALE GENOMIC DNA]</scope>
    <source>
        <strain evidence="3 4">N017</strain>
    </source>
</reference>
<evidence type="ECO:0000256" key="2">
    <source>
        <dbReference type="SAM" id="Phobius"/>
    </source>
</evidence>
<dbReference type="InterPro" id="IPR009200">
    <property type="entry name" value="DUF1269_membrane"/>
</dbReference>
<accession>A0ABT8NEI3</accession>
<dbReference type="Proteomes" id="UP001172142">
    <property type="component" value="Unassembled WGS sequence"/>
</dbReference>
<dbReference type="RefSeq" id="WP_301856881.1">
    <property type="nucleotide sequence ID" value="NZ_JAUJWU010000003.1"/>
</dbReference>
<name>A0ABT8NEI3_9BACL</name>
<feature type="region of interest" description="Disordered" evidence="1">
    <location>
        <begin position="164"/>
        <end position="184"/>
    </location>
</feature>
<protein>
    <submittedName>
        <fullName evidence="3">DUF1269 domain-containing protein</fullName>
    </submittedName>
</protein>
<evidence type="ECO:0000313" key="4">
    <source>
        <dbReference type="Proteomes" id="UP001172142"/>
    </source>
</evidence>
<comment type="caution">
    <text evidence="3">The sequence shown here is derived from an EMBL/GenBank/DDBJ whole genome shotgun (WGS) entry which is preliminary data.</text>
</comment>
<organism evidence="3 4">
    <name type="scientific">Planococcus shenhongbingii</name>
    <dbReference type="NCBI Taxonomy" id="3058398"/>
    <lineage>
        <taxon>Bacteria</taxon>
        <taxon>Bacillati</taxon>
        <taxon>Bacillota</taxon>
        <taxon>Bacilli</taxon>
        <taxon>Bacillales</taxon>
        <taxon>Caryophanaceae</taxon>
        <taxon>Planococcus</taxon>
    </lineage>
</organism>
<gene>
    <name evidence="3" type="ORF">QWY13_12470</name>
</gene>
<dbReference type="Pfam" id="PF06897">
    <property type="entry name" value="DUF1269"/>
    <property type="match status" value="1"/>
</dbReference>
<keyword evidence="4" id="KW-1185">Reference proteome</keyword>
<keyword evidence="2" id="KW-1133">Transmembrane helix</keyword>
<keyword evidence="2" id="KW-0472">Membrane</keyword>
<keyword evidence="2" id="KW-0812">Transmembrane</keyword>
<proteinExistence type="predicted"/>
<evidence type="ECO:0000313" key="3">
    <source>
        <dbReference type="EMBL" id="MDN7246301.1"/>
    </source>
</evidence>
<sequence length="184" mass="20264">MENVIISYFKVESEAYQALSDLKKASTFNENFTLSQAALLKKSNGQIIMQDGFDTGKRTQNDTWKGGLIGTLVGILGGPLGMLLGFGIGSVVGMAKDTGEAKEESNLITAISTRMTEGEVAIVAIAQELTEESYNLILEKYGAVTVRYSASDIQEEVEHAQNVEKNLQDRAKEEMRQKRSDYRK</sequence>